<proteinExistence type="inferred from homology"/>
<dbReference type="SUPFAM" id="SSF57829">
    <property type="entry name" value="Zn-binding ribosomal proteins"/>
    <property type="match status" value="1"/>
</dbReference>
<organism evidence="11 12">
    <name type="scientific">Triticum urartu</name>
    <name type="common">Red wild einkorn</name>
    <name type="synonym">Crithodium urartu</name>
    <dbReference type="NCBI Taxonomy" id="4572"/>
    <lineage>
        <taxon>Eukaryota</taxon>
        <taxon>Viridiplantae</taxon>
        <taxon>Streptophyta</taxon>
        <taxon>Embryophyta</taxon>
        <taxon>Tracheophyta</taxon>
        <taxon>Spermatophyta</taxon>
        <taxon>Magnoliopsida</taxon>
        <taxon>Liliopsida</taxon>
        <taxon>Poales</taxon>
        <taxon>Poaceae</taxon>
        <taxon>BOP clade</taxon>
        <taxon>Pooideae</taxon>
        <taxon>Triticodae</taxon>
        <taxon>Triticeae</taxon>
        <taxon>Triticinae</taxon>
        <taxon>Triticum</taxon>
    </lineage>
</organism>
<reference evidence="11" key="3">
    <citation type="submission" date="2022-06" db="UniProtKB">
        <authorList>
            <consortium name="EnsemblPlants"/>
        </authorList>
    </citation>
    <scope>IDENTIFICATION</scope>
</reference>
<dbReference type="NCBIfam" id="TIGR01023">
    <property type="entry name" value="rpmG_bact"/>
    <property type="match status" value="1"/>
</dbReference>
<keyword evidence="5" id="KW-0548">Nucleotidyltransferase</keyword>
<dbReference type="PANTHER" id="PTHR43168:SF2">
    <property type="entry name" value="LARGE RIBOSOMAL SUBUNIT PROTEIN BL33C"/>
    <property type="match status" value="1"/>
</dbReference>
<dbReference type="EnsemblPlants" id="TuG1812G0700005183.01.T01">
    <property type="protein sequence ID" value="TuG1812G0700005183.01.T01.cds396109"/>
    <property type="gene ID" value="TuG1812G0700005183.01"/>
</dbReference>
<dbReference type="InterPro" id="IPR011332">
    <property type="entry name" value="Ribosomal_zn-bd"/>
</dbReference>
<evidence type="ECO:0000256" key="6">
    <source>
        <dbReference type="ARBA" id="ARBA00022980"/>
    </source>
</evidence>
<keyword evidence="3" id="KW-0240">DNA-directed RNA polymerase</keyword>
<keyword evidence="8" id="KW-0687">Ribonucleoprotein</keyword>
<evidence type="ECO:0000256" key="4">
    <source>
        <dbReference type="ARBA" id="ARBA00022679"/>
    </source>
</evidence>
<evidence type="ECO:0000259" key="10">
    <source>
        <dbReference type="Pfam" id="PF04997"/>
    </source>
</evidence>
<dbReference type="AlphaFoldDB" id="A0A8R7R9E8"/>
<dbReference type="Gene3D" id="2.20.28.120">
    <property type="entry name" value="Ribosomal protein L33"/>
    <property type="match status" value="1"/>
</dbReference>
<dbReference type="GO" id="GO:0006412">
    <property type="term" value="P:translation"/>
    <property type="evidence" value="ECO:0007669"/>
    <property type="project" value="InterPro"/>
</dbReference>
<dbReference type="GO" id="GO:0003899">
    <property type="term" value="F:DNA-directed RNA polymerase activity"/>
    <property type="evidence" value="ECO:0007669"/>
    <property type="project" value="UniProtKB-EC"/>
</dbReference>
<dbReference type="GO" id="GO:0006351">
    <property type="term" value="P:DNA-templated transcription"/>
    <property type="evidence" value="ECO:0007669"/>
    <property type="project" value="InterPro"/>
</dbReference>
<evidence type="ECO:0000256" key="2">
    <source>
        <dbReference type="ARBA" id="ARBA00012418"/>
    </source>
</evidence>
<dbReference type="GO" id="GO:0000428">
    <property type="term" value="C:DNA-directed RNA polymerase complex"/>
    <property type="evidence" value="ECO:0007669"/>
    <property type="project" value="UniProtKB-KW"/>
</dbReference>
<evidence type="ECO:0000256" key="1">
    <source>
        <dbReference type="ARBA" id="ARBA00007596"/>
    </source>
</evidence>
<evidence type="ECO:0000256" key="7">
    <source>
        <dbReference type="ARBA" id="ARBA00023163"/>
    </source>
</evidence>
<feature type="domain" description="RNA polymerase Rpb1" evidence="10">
    <location>
        <begin position="7"/>
        <end position="66"/>
    </location>
</feature>
<evidence type="ECO:0000313" key="12">
    <source>
        <dbReference type="Proteomes" id="UP000015106"/>
    </source>
</evidence>
<dbReference type="Pfam" id="PF00471">
    <property type="entry name" value="Ribosomal_L33"/>
    <property type="match status" value="1"/>
</dbReference>
<evidence type="ECO:0000256" key="8">
    <source>
        <dbReference type="ARBA" id="ARBA00023274"/>
    </source>
</evidence>
<protein>
    <recommendedName>
        <fullName evidence="2">DNA-directed RNA polymerase</fullName>
        <ecNumber evidence="2">2.7.7.6</ecNumber>
    </recommendedName>
    <alternativeName>
        <fullName evidence="9">50S ribosomal protein L33, chloroplastic</fullName>
    </alternativeName>
</protein>
<dbReference type="InterPro" id="IPR001705">
    <property type="entry name" value="Ribosomal_bL33"/>
</dbReference>
<keyword evidence="4" id="KW-0808">Transferase</keyword>
<keyword evidence="6" id="KW-0689">Ribosomal protein</keyword>
<dbReference type="Gramene" id="TuG1812G0700005183.01.T01">
    <property type="protein sequence ID" value="TuG1812G0700005183.01.T01.cds396109"/>
    <property type="gene ID" value="TuG1812G0700005183.01"/>
</dbReference>
<dbReference type="Proteomes" id="UP000015106">
    <property type="component" value="Chromosome 7"/>
</dbReference>
<dbReference type="SUPFAM" id="SSF64484">
    <property type="entry name" value="beta and beta-prime subunits of DNA dependent RNA-polymerase"/>
    <property type="match status" value="1"/>
</dbReference>
<accession>A0A8R7R9E8</accession>
<evidence type="ECO:0000313" key="11">
    <source>
        <dbReference type="EnsemblPlants" id="TuG1812G0700005183.01.T01.cds396109"/>
    </source>
</evidence>
<dbReference type="PANTHER" id="PTHR43168">
    <property type="entry name" value="50S RIBOSOMAL PROTEIN L33, CHLOROPLASTIC"/>
    <property type="match status" value="1"/>
</dbReference>
<evidence type="ECO:0000256" key="3">
    <source>
        <dbReference type="ARBA" id="ARBA00022478"/>
    </source>
</evidence>
<sequence length="98" mass="11750">MQLAKHFIQTNVEPEWMVLCLLPVLPPELRPIVYRSGDKVVTSDINELYKRVIRRNNNLAYLLKRSELAHRHNTPGQLEFKKFCRYCRKHTTHHEIKK</sequence>
<name>A0A8R7R9E8_TRIUA</name>
<dbReference type="GO" id="GO:0003677">
    <property type="term" value="F:DNA binding"/>
    <property type="evidence" value="ECO:0007669"/>
    <property type="project" value="InterPro"/>
</dbReference>
<keyword evidence="12" id="KW-1185">Reference proteome</keyword>
<evidence type="ECO:0000256" key="5">
    <source>
        <dbReference type="ARBA" id="ARBA00022695"/>
    </source>
</evidence>
<keyword evidence="7" id="KW-0804">Transcription</keyword>
<dbReference type="InterPro" id="IPR007080">
    <property type="entry name" value="RNA_pol_Rpb1_1"/>
</dbReference>
<evidence type="ECO:0000256" key="9">
    <source>
        <dbReference type="ARBA" id="ARBA00035429"/>
    </source>
</evidence>
<dbReference type="InterPro" id="IPR038584">
    <property type="entry name" value="Ribosomal_bL33_sf"/>
</dbReference>
<dbReference type="GO" id="GO:0005840">
    <property type="term" value="C:ribosome"/>
    <property type="evidence" value="ECO:0007669"/>
    <property type="project" value="UniProtKB-KW"/>
</dbReference>
<dbReference type="GO" id="GO:0005737">
    <property type="term" value="C:cytoplasm"/>
    <property type="evidence" value="ECO:0007669"/>
    <property type="project" value="UniProtKB-ARBA"/>
</dbReference>
<dbReference type="EC" id="2.7.7.6" evidence="2"/>
<dbReference type="GO" id="GO:0003735">
    <property type="term" value="F:structural constituent of ribosome"/>
    <property type="evidence" value="ECO:0007669"/>
    <property type="project" value="InterPro"/>
</dbReference>
<dbReference type="GO" id="GO:1990904">
    <property type="term" value="C:ribonucleoprotein complex"/>
    <property type="evidence" value="ECO:0007669"/>
    <property type="project" value="UniProtKB-KW"/>
</dbReference>
<comment type="similarity">
    <text evidence="1">Belongs to the bacterial ribosomal protein bL33 family.</text>
</comment>
<reference evidence="11" key="2">
    <citation type="submission" date="2018-03" db="EMBL/GenBank/DDBJ databases">
        <title>The Triticum urartu genome reveals the dynamic nature of wheat genome evolution.</title>
        <authorList>
            <person name="Ling H."/>
            <person name="Ma B."/>
            <person name="Shi X."/>
            <person name="Liu H."/>
            <person name="Dong L."/>
            <person name="Sun H."/>
            <person name="Cao Y."/>
            <person name="Gao Q."/>
            <person name="Zheng S."/>
            <person name="Li Y."/>
            <person name="Yu Y."/>
            <person name="Du H."/>
            <person name="Qi M."/>
            <person name="Li Y."/>
            <person name="Yu H."/>
            <person name="Cui Y."/>
            <person name="Wang N."/>
            <person name="Chen C."/>
            <person name="Wu H."/>
            <person name="Zhao Y."/>
            <person name="Zhang J."/>
            <person name="Li Y."/>
            <person name="Zhou W."/>
            <person name="Zhang B."/>
            <person name="Hu W."/>
            <person name="Eijk M."/>
            <person name="Tang J."/>
            <person name="Witsenboer H."/>
            <person name="Zhao S."/>
            <person name="Li Z."/>
            <person name="Zhang A."/>
            <person name="Wang D."/>
            <person name="Liang C."/>
        </authorList>
    </citation>
    <scope>NUCLEOTIDE SEQUENCE [LARGE SCALE GENOMIC DNA]</scope>
    <source>
        <strain evidence="11">cv. G1812</strain>
    </source>
</reference>
<dbReference type="Pfam" id="PF04997">
    <property type="entry name" value="RNA_pol_Rpb1_1"/>
    <property type="match status" value="1"/>
</dbReference>
<reference evidence="12" key="1">
    <citation type="journal article" date="2013" name="Nature">
        <title>Draft genome of the wheat A-genome progenitor Triticum urartu.</title>
        <authorList>
            <person name="Ling H.Q."/>
            <person name="Zhao S."/>
            <person name="Liu D."/>
            <person name="Wang J."/>
            <person name="Sun H."/>
            <person name="Zhang C."/>
            <person name="Fan H."/>
            <person name="Li D."/>
            <person name="Dong L."/>
            <person name="Tao Y."/>
            <person name="Gao C."/>
            <person name="Wu H."/>
            <person name="Li Y."/>
            <person name="Cui Y."/>
            <person name="Guo X."/>
            <person name="Zheng S."/>
            <person name="Wang B."/>
            <person name="Yu K."/>
            <person name="Liang Q."/>
            <person name="Yang W."/>
            <person name="Lou X."/>
            <person name="Chen J."/>
            <person name="Feng M."/>
            <person name="Jian J."/>
            <person name="Zhang X."/>
            <person name="Luo G."/>
            <person name="Jiang Y."/>
            <person name="Liu J."/>
            <person name="Wang Z."/>
            <person name="Sha Y."/>
            <person name="Zhang B."/>
            <person name="Wu H."/>
            <person name="Tang D."/>
            <person name="Shen Q."/>
            <person name="Xue P."/>
            <person name="Zou S."/>
            <person name="Wang X."/>
            <person name="Liu X."/>
            <person name="Wang F."/>
            <person name="Yang Y."/>
            <person name="An X."/>
            <person name="Dong Z."/>
            <person name="Zhang K."/>
            <person name="Zhang X."/>
            <person name="Luo M.C."/>
            <person name="Dvorak J."/>
            <person name="Tong Y."/>
            <person name="Wang J."/>
            <person name="Yang H."/>
            <person name="Li Z."/>
            <person name="Wang D."/>
            <person name="Zhang A."/>
            <person name="Wang J."/>
        </authorList>
    </citation>
    <scope>NUCLEOTIDE SEQUENCE</scope>
    <source>
        <strain evidence="12">cv. G1812</strain>
    </source>
</reference>